<accession>A0A8S3UPL8</accession>
<name>A0A8S3UPL8_MYTED</name>
<sequence length="384" mass="43816">MLQIQASTLKILFICEVTFKMVVSSGKASDAAERSLTVHYANYKEDIVLKKNLDILNRTEKNIVHSVQIDQKILYKRFQDKLHRSKLAYARLYGDKEKERELRAKNLRSLNINVGDSEQDYEFLKKIQPNKGTKPKKTSRVKINIDAVIDDVFDEEAPRLRSRSMSEGSMTPLPVTTHAHPITTRPSSAKYGRNDQRTQCFPVTALSAKGNTPDKNLLKVPTIDTRPRTCSPKLSGPRSRRNSSVTTKNGNKSPRRSTNLFEHDEHVDHVEMRLRELKTLDFTDKIGNFCESLEDYKSDKNGNIDYYTMRVEASPKVQNLIDIPGTPDEQYQKHFGNLTVKSLTMKKLNFDFSKSDSSQSHLFTPDASAMLRYESSEDSDSDSD</sequence>
<protein>
    <submittedName>
        <fullName evidence="2">Uncharacterized protein</fullName>
    </submittedName>
</protein>
<reference evidence="2" key="1">
    <citation type="submission" date="2021-03" db="EMBL/GenBank/DDBJ databases">
        <authorList>
            <person name="Bekaert M."/>
        </authorList>
    </citation>
    <scope>NUCLEOTIDE SEQUENCE</scope>
</reference>
<feature type="region of interest" description="Disordered" evidence="1">
    <location>
        <begin position="211"/>
        <end position="262"/>
    </location>
</feature>
<dbReference type="AlphaFoldDB" id="A0A8S3UPL8"/>
<feature type="region of interest" description="Disordered" evidence="1">
    <location>
        <begin position="161"/>
        <end position="194"/>
    </location>
</feature>
<gene>
    <name evidence="2" type="ORF">MEDL_59624</name>
</gene>
<evidence type="ECO:0000256" key="1">
    <source>
        <dbReference type="SAM" id="MobiDB-lite"/>
    </source>
</evidence>
<dbReference type="EMBL" id="CAJPWZ010002914">
    <property type="protein sequence ID" value="CAG2247755.1"/>
    <property type="molecule type" value="Genomic_DNA"/>
</dbReference>
<proteinExistence type="predicted"/>
<evidence type="ECO:0000313" key="2">
    <source>
        <dbReference type="EMBL" id="CAG2247755.1"/>
    </source>
</evidence>
<feature type="compositionally biased region" description="Polar residues" evidence="1">
    <location>
        <begin position="242"/>
        <end position="260"/>
    </location>
</feature>
<organism evidence="2 3">
    <name type="scientific">Mytilus edulis</name>
    <name type="common">Blue mussel</name>
    <dbReference type="NCBI Taxonomy" id="6550"/>
    <lineage>
        <taxon>Eukaryota</taxon>
        <taxon>Metazoa</taxon>
        <taxon>Spiralia</taxon>
        <taxon>Lophotrochozoa</taxon>
        <taxon>Mollusca</taxon>
        <taxon>Bivalvia</taxon>
        <taxon>Autobranchia</taxon>
        <taxon>Pteriomorphia</taxon>
        <taxon>Mytilida</taxon>
        <taxon>Mytiloidea</taxon>
        <taxon>Mytilidae</taxon>
        <taxon>Mytilinae</taxon>
        <taxon>Mytilus</taxon>
    </lineage>
</organism>
<evidence type="ECO:0000313" key="3">
    <source>
        <dbReference type="Proteomes" id="UP000683360"/>
    </source>
</evidence>
<comment type="caution">
    <text evidence="2">The sequence shown here is derived from an EMBL/GenBank/DDBJ whole genome shotgun (WGS) entry which is preliminary data.</text>
</comment>
<keyword evidence="3" id="KW-1185">Reference proteome</keyword>
<dbReference type="OrthoDB" id="6125732at2759"/>
<dbReference type="Proteomes" id="UP000683360">
    <property type="component" value="Unassembled WGS sequence"/>
</dbReference>